<dbReference type="InterPro" id="IPR017441">
    <property type="entry name" value="Protein_kinase_ATP_BS"/>
</dbReference>
<dbReference type="InterPro" id="IPR000719">
    <property type="entry name" value="Prot_kinase_dom"/>
</dbReference>
<keyword evidence="3" id="KW-0723">Serine/threonine-protein kinase</keyword>
<feature type="region of interest" description="Disordered" evidence="11">
    <location>
        <begin position="358"/>
        <end position="384"/>
    </location>
</feature>
<protein>
    <recommendedName>
        <fullName evidence="2">non-specific serine/threonine protein kinase</fullName>
        <ecNumber evidence="2">2.7.11.1</ecNumber>
    </recommendedName>
</protein>
<keyword evidence="14" id="KW-1185">Reference proteome</keyword>
<dbReference type="EMBL" id="JAGYWB010000012">
    <property type="protein sequence ID" value="KAI0501201.1"/>
    <property type="molecule type" value="Genomic_DNA"/>
</dbReference>
<dbReference type="Gene3D" id="3.30.200.20">
    <property type="entry name" value="Phosphorylase Kinase, domain 1"/>
    <property type="match status" value="1"/>
</dbReference>
<dbReference type="InterPro" id="IPR011009">
    <property type="entry name" value="Kinase-like_dom_sf"/>
</dbReference>
<accession>A0A8T3AYP6</accession>
<dbReference type="Pfam" id="PF00069">
    <property type="entry name" value="Pkinase"/>
    <property type="match status" value="1"/>
</dbReference>
<dbReference type="InterPro" id="IPR008271">
    <property type="entry name" value="Ser/Thr_kinase_AS"/>
</dbReference>
<dbReference type="OrthoDB" id="248923at2759"/>
<dbReference type="InterPro" id="IPR050660">
    <property type="entry name" value="NEK_Ser/Thr_kinase"/>
</dbReference>
<feature type="binding site" evidence="10">
    <location>
        <position position="33"/>
    </location>
    <ligand>
        <name>ATP</name>
        <dbReference type="ChEBI" id="CHEBI:30616"/>
    </ligand>
</feature>
<evidence type="ECO:0000256" key="7">
    <source>
        <dbReference type="ARBA" id="ARBA00022840"/>
    </source>
</evidence>
<evidence type="ECO:0000256" key="11">
    <source>
        <dbReference type="SAM" id="MobiDB-lite"/>
    </source>
</evidence>
<evidence type="ECO:0000256" key="5">
    <source>
        <dbReference type="ARBA" id="ARBA00022741"/>
    </source>
</evidence>
<proteinExistence type="inferred from homology"/>
<comment type="similarity">
    <text evidence="1">Belongs to the protein kinase superfamily. NEK Ser/Thr protein kinase family. NIMA subfamily.</text>
</comment>
<evidence type="ECO:0000256" key="9">
    <source>
        <dbReference type="ARBA" id="ARBA00048679"/>
    </source>
</evidence>
<evidence type="ECO:0000256" key="4">
    <source>
        <dbReference type="ARBA" id="ARBA00022679"/>
    </source>
</evidence>
<evidence type="ECO:0000256" key="3">
    <source>
        <dbReference type="ARBA" id="ARBA00022527"/>
    </source>
</evidence>
<dbReference type="CDD" id="cd08215">
    <property type="entry name" value="STKc_Nek"/>
    <property type="match status" value="1"/>
</dbReference>
<dbReference type="PANTHER" id="PTHR43671:SF66">
    <property type="entry name" value="SERINE_THREONINE-PROTEIN KINASE NEK2"/>
    <property type="match status" value="1"/>
</dbReference>
<dbReference type="EC" id="2.7.11.1" evidence="2"/>
<sequence length="602" mass="68089">MEQYEVLEQIGKGAFGSALLVKHKVEKKKYVLKKIRLARQTDRCRRSAHLEMELISKVRNPFIVEYKDSWVEKNCYVCIIIGYCEGGDMAEVIKKANGHLFAEEKLCKWLVQLLMALDYLHVNHILHRDVKCSNIFLAKDQSLRLGDFGLAKMLSSDDLASSVVGTPSYMCPELLADVPYGSKSDIWSLGNLCELCQTSLKYYECLIFIFLQDDMQGLINKINKSIIAPLPSTYSGPFRGLIKSMLRKSPEHRPSAAELLKHPHLQPYVLQVHLKTSPNRNSLPIQHLTSNHVKKIRFSDDEDDFVCNKNDKIQSYANERIVMPNRTTAERDSISSTKSIKDHPEYLKQKIKDLSIGSSHIGQPRRGKMNIDKPSLAKTPKYTPGKAFVTPRKQEEPAKTIYSVSNREMAYIRTPADRTSRFSRRASLPLPSFETPHRRNATSMLQRMQSPEVSVNAPRIDRIAEFPLASSEDPLFSLHKISSVHGSSSTPHYGDRSITKDKCTVQIFRTDGDLGSDSSERNPAAVDASSRGSSESRQRRFDTSSYQQRAEALEGLLEFSAQLLQQERIEELGILLKPFGPGKASPRETAIWLTKSFKETAP</sequence>
<evidence type="ECO:0000256" key="2">
    <source>
        <dbReference type="ARBA" id="ARBA00012513"/>
    </source>
</evidence>
<dbReference type="PANTHER" id="PTHR43671">
    <property type="entry name" value="SERINE/THREONINE-PROTEIN KINASE NEK"/>
    <property type="match status" value="1"/>
</dbReference>
<dbReference type="GO" id="GO:0005524">
    <property type="term" value="F:ATP binding"/>
    <property type="evidence" value="ECO:0007669"/>
    <property type="project" value="UniProtKB-UniRule"/>
</dbReference>
<comment type="catalytic activity">
    <reaction evidence="9">
        <text>L-seryl-[protein] + ATP = O-phospho-L-seryl-[protein] + ADP + H(+)</text>
        <dbReference type="Rhea" id="RHEA:17989"/>
        <dbReference type="Rhea" id="RHEA-COMP:9863"/>
        <dbReference type="Rhea" id="RHEA-COMP:11604"/>
        <dbReference type="ChEBI" id="CHEBI:15378"/>
        <dbReference type="ChEBI" id="CHEBI:29999"/>
        <dbReference type="ChEBI" id="CHEBI:30616"/>
        <dbReference type="ChEBI" id="CHEBI:83421"/>
        <dbReference type="ChEBI" id="CHEBI:456216"/>
        <dbReference type="EC" id="2.7.11.1"/>
    </reaction>
</comment>
<keyword evidence="4" id="KW-0808">Transferase</keyword>
<dbReference type="PROSITE" id="PS00107">
    <property type="entry name" value="PROTEIN_KINASE_ATP"/>
    <property type="match status" value="1"/>
</dbReference>
<evidence type="ECO:0000259" key="12">
    <source>
        <dbReference type="PROSITE" id="PS50011"/>
    </source>
</evidence>
<name>A0A8T3AYP6_DENNO</name>
<evidence type="ECO:0000256" key="10">
    <source>
        <dbReference type="PROSITE-ProRule" id="PRU10141"/>
    </source>
</evidence>
<keyword evidence="5 10" id="KW-0547">Nucleotide-binding</keyword>
<feature type="domain" description="Protein kinase" evidence="12">
    <location>
        <begin position="4"/>
        <end position="265"/>
    </location>
</feature>
<dbReference type="Gene3D" id="1.10.510.10">
    <property type="entry name" value="Transferase(Phosphotransferase) domain 1"/>
    <property type="match status" value="1"/>
</dbReference>
<evidence type="ECO:0000256" key="1">
    <source>
        <dbReference type="ARBA" id="ARBA00010886"/>
    </source>
</evidence>
<dbReference type="SUPFAM" id="SSF56112">
    <property type="entry name" value="Protein kinase-like (PK-like)"/>
    <property type="match status" value="1"/>
</dbReference>
<keyword evidence="7 10" id="KW-0067">ATP-binding</keyword>
<dbReference type="SMART" id="SM00220">
    <property type="entry name" value="S_TKc"/>
    <property type="match status" value="1"/>
</dbReference>
<feature type="region of interest" description="Disordered" evidence="11">
    <location>
        <begin position="510"/>
        <end position="545"/>
    </location>
</feature>
<comment type="catalytic activity">
    <reaction evidence="8">
        <text>L-threonyl-[protein] + ATP = O-phospho-L-threonyl-[protein] + ADP + H(+)</text>
        <dbReference type="Rhea" id="RHEA:46608"/>
        <dbReference type="Rhea" id="RHEA-COMP:11060"/>
        <dbReference type="Rhea" id="RHEA-COMP:11605"/>
        <dbReference type="ChEBI" id="CHEBI:15378"/>
        <dbReference type="ChEBI" id="CHEBI:30013"/>
        <dbReference type="ChEBI" id="CHEBI:30616"/>
        <dbReference type="ChEBI" id="CHEBI:61977"/>
        <dbReference type="ChEBI" id="CHEBI:456216"/>
        <dbReference type="EC" id="2.7.11.1"/>
    </reaction>
</comment>
<keyword evidence="6" id="KW-0418">Kinase</keyword>
<dbReference type="FunFam" id="3.30.200.20:FF:000108">
    <property type="entry name" value="Serine/threonine-protein kinase Nek2"/>
    <property type="match status" value="1"/>
</dbReference>
<comment type="caution">
    <text evidence="13">The sequence shown here is derived from an EMBL/GenBank/DDBJ whole genome shotgun (WGS) entry which is preliminary data.</text>
</comment>
<dbReference type="PROSITE" id="PS50011">
    <property type="entry name" value="PROTEIN_KINASE_DOM"/>
    <property type="match status" value="1"/>
</dbReference>
<dbReference type="GO" id="GO:0004674">
    <property type="term" value="F:protein serine/threonine kinase activity"/>
    <property type="evidence" value="ECO:0007669"/>
    <property type="project" value="UniProtKB-KW"/>
</dbReference>
<evidence type="ECO:0000313" key="14">
    <source>
        <dbReference type="Proteomes" id="UP000829196"/>
    </source>
</evidence>
<evidence type="ECO:0000256" key="8">
    <source>
        <dbReference type="ARBA" id="ARBA00047899"/>
    </source>
</evidence>
<reference evidence="13" key="1">
    <citation type="journal article" date="2022" name="Front. Genet.">
        <title>Chromosome-Scale Assembly of the Dendrobium nobile Genome Provides Insights Into the Molecular Mechanism of the Biosynthesis of the Medicinal Active Ingredient of Dendrobium.</title>
        <authorList>
            <person name="Xu Q."/>
            <person name="Niu S.-C."/>
            <person name="Li K.-L."/>
            <person name="Zheng P.-J."/>
            <person name="Zhang X.-J."/>
            <person name="Jia Y."/>
            <person name="Liu Y."/>
            <person name="Niu Y.-X."/>
            <person name="Yu L.-H."/>
            <person name="Chen D.-F."/>
            <person name="Zhang G.-Q."/>
        </authorList>
    </citation>
    <scope>NUCLEOTIDE SEQUENCE</scope>
    <source>
        <tissue evidence="13">Leaf</tissue>
    </source>
</reference>
<dbReference type="SMR" id="A0A8T3AYP6"/>
<gene>
    <name evidence="13" type="ORF">KFK09_016144</name>
</gene>
<organism evidence="13 14">
    <name type="scientific">Dendrobium nobile</name>
    <name type="common">Orchid</name>
    <dbReference type="NCBI Taxonomy" id="94219"/>
    <lineage>
        <taxon>Eukaryota</taxon>
        <taxon>Viridiplantae</taxon>
        <taxon>Streptophyta</taxon>
        <taxon>Embryophyta</taxon>
        <taxon>Tracheophyta</taxon>
        <taxon>Spermatophyta</taxon>
        <taxon>Magnoliopsida</taxon>
        <taxon>Liliopsida</taxon>
        <taxon>Asparagales</taxon>
        <taxon>Orchidaceae</taxon>
        <taxon>Epidendroideae</taxon>
        <taxon>Malaxideae</taxon>
        <taxon>Dendrobiinae</taxon>
        <taxon>Dendrobium</taxon>
    </lineage>
</organism>
<evidence type="ECO:0000313" key="13">
    <source>
        <dbReference type="EMBL" id="KAI0501201.1"/>
    </source>
</evidence>
<evidence type="ECO:0000256" key="6">
    <source>
        <dbReference type="ARBA" id="ARBA00022777"/>
    </source>
</evidence>
<dbReference type="PROSITE" id="PS00108">
    <property type="entry name" value="PROTEIN_KINASE_ST"/>
    <property type="match status" value="1"/>
</dbReference>
<dbReference type="AlphaFoldDB" id="A0A8T3AYP6"/>
<dbReference type="Proteomes" id="UP000829196">
    <property type="component" value="Unassembled WGS sequence"/>
</dbReference>